<name>A0A0Q2LVX3_MYCGO</name>
<dbReference type="Pfam" id="PF10979">
    <property type="entry name" value="DUF2786"/>
    <property type="match status" value="1"/>
</dbReference>
<feature type="compositionally biased region" description="Low complexity" evidence="1">
    <location>
        <begin position="212"/>
        <end position="222"/>
    </location>
</feature>
<proteinExistence type="predicted"/>
<dbReference type="InterPro" id="IPR055592">
    <property type="entry name" value="DUF7168"/>
</dbReference>
<reference evidence="4 5" key="1">
    <citation type="submission" date="2015-10" db="EMBL/GenBank/DDBJ databases">
        <title>Mycobacterium gordonae draft genome assembly.</title>
        <authorList>
            <person name="Ustinova V."/>
            <person name="Smirnova T."/>
            <person name="Blagodatskikh K."/>
            <person name="Varlamov D."/>
            <person name="Larionova E."/>
            <person name="Chernousova L."/>
        </authorList>
    </citation>
    <scope>NUCLEOTIDE SEQUENCE [LARGE SCALE GENOMIC DNA]</scope>
    <source>
        <strain evidence="4 5">CTRI 14-8773</strain>
    </source>
</reference>
<evidence type="ECO:0000259" key="3">
    <source>
        <dbReference type="Pfam" id="PF23771"/>
    </source>
</evidence>
<feature type="domain" description="DUF2786" evidence="2">
    <location>
        <begin position="5"/>
        <end position="43"/>
    </location>
</feature>
<sequence length="249" mass="26927">MTDDKMLSRIAALLRQAEGTDNPHEAEAFMTAAQRLATASSIDLAVARSHSANRSAAQAPTQRTITIGAAGTRGLRTYVQLFVLIAAANDVRCDIASNSTFLYAYGFAEDIDATHALYASLVVQMVRASDAYLATGEHRPTPTITARLNFQLAFGARVGQRLAEAREQARQEVTKDRRRAPGTAIALRDKEVELRDHYREASKARGTWQANRASAGYSSAARRAGDRAGRRARLGSSPELPGARTALGR</sequence>
<feature type="region of interest" description="Disordered" evidence="1">
    <location>
        <begin position="201"/>
        <end position="249"/>
    </location>
</feature>
<dbReference type="OrthoDB" id="4760874at2"/>
<dbReference type="RefSeq" id="WP_055577048.1">
    <property type="nucleotide sequence ID" value="NZ_LKTM01000046.1"/>
</dbReference>
<dbReference type="InterPro" id="IPR024498">
    <property type="entry name" value="DUF2786"/>
</dbReference>
<comment type="caution">
    <text evidence="4">The sequence shown here is derived from an EMBL/GenBank/DDBJ whole genome shotgun (WGS) entry which is preliminary data.</text>
</comment>
<evidence type="ECO:0000256" key="1">
    <source>
        <dbReference type="SAM" id="MobiDB-lite"/>
    </source>
</evidence>
<accession>A0A0Q2LVX3</accession>
<evidence type="ECO:0000259" key="2">
    <source>
        <dbReference type="Pfam" id="PF10979"/>
    </source>
</evidence>
<evidence type="ECO:0000313" key="4">
    <source>
        <dbReference type="EMBL" id="KQH80065.1"/>
    </source>
</evidence>
<dbReference type="AlphaFoldDB" id="A0A0Q2LVX3"/>
<protein>
    <submittedName>
        <fullName evidence="4">Uncharacterized protein</fullName>
    </submittedName>
</protein>
<dbReference type="STRING" id="1778.A9W97_06055"/>
<dbReference type="EMBL" id="LKTM01000046">
    <property type="protein sequence ID" value="KQH80065.1"/>
    <property type="molecule type" value="Genomic_DNA"/>
</dbReference>
<evidence type="ECO:0000313" key="5">
    <source>
        <dbReference type="Proteomes" id="UP000051677"/>
    </source>
</evidence>
<organism evidence="4 5">
    <name type="scientific">Mycobacterium gordonae</name>
    <dbReference type="NCBI Taxonomy" id="1778"/>
    <lineage>
        <taxon>Bacteria</taxon>
        <taxon>Bacillati</taxon>
        <taxon>Actinomycetota</taxon>
        <taxon>Actinomycetes</taxon>
        <taxon>Mycobacteriales</taxon>
        <taxon>Mycobacteriaceae</taxon>
        <taxon>Mycobacterium</taxon>
    </lineage>
</organism>
<gene>
    <name evidence="4" type="ORF">AO501_30455</name>
</gene>
<feature type="domain" description="DUF7168" evidence="3">
    <location>
        <begin position="77"/>
        <end position="179"/>
    </location>
</feature>
<dbReference type="Pfam" id="PF23771">
    <property type="entry name" value="DUF7168"/>
    <property type="match status" value="1"/>
</dbReference>
<dbReference type="Proteomes" id="UP000051677">
    <property type="component" value="Unassembled WGS sequence"/>
</dbReference>